<keyword evidence="2" id="KW-0732">Signal</keyword>
<feature type="signal peptide" evidence="2">
    <location>
        <begin position="1"/>
        <end position="26"/>
    </location>
</feature>
<evidence type="ECO:0000256" key="1">
    <source>
        <dbReference type="SAM" id="Phobius"/>
    </source>
</evidence>
<sequence>MMLRTGAAIAAMVVSALGITAGTAAAHPAPETPDIHFQATVVDHSVVLTADAGTLSVADEHLRFVDRHGATVATLPLAYLRGGSALPIAAHAEGDTVTLTPSTDPAAAYPPGAATAQEIDALSHPNYNAALGNFSMSMMAAATVGSLLGSTVGAGIGCVAGGIVGGATGGVVSIGLLAVPAAIGGCLVTGAALAAMGAVVGTIVVGIPALIAAGAQFWNDTH</sequence>
<dbReference type="GeneID" id="80348290"/>
<keyword evidence="5" id="KW-1185">Reference proteome</keyword>
<dbReference type="KEGG" id="nwl:NWFMUON74_37750"/>
<keyword evidence="1" id="KW-1133">Transmembrane helix</keyword>
<evidence type="ECO:0000256" key="2">
    <source>
        <dbReference type="SAM" id="SignalP"/>
    </source>
</evidence>
<organism evidence="4 5">
    <name type="scientific">Nocardia wallacei</name>
    <dbReference type="NCBI Taxonomy" id="480035"/>
    <lineage>
        <taxon>Bacteria</taxon>
        <taxon>Bacillati</taxon>
        <taxon>Actinomycetota</taxon>
        <taxon>Actinomycetes</taxon>
        <taxon>Mycobacteriales</taxon>
        <taxon>Nocardiaceae</taxon>
        <taxon>Nocardia</taxon>
    </lineage>
</organism>
<dbReference type="Proteomes" id="UP000516173">
    <property type="component" value="Chromosome"/>
</dbReference>
<feature type="chain" id="PRO_5028898086" description="DUF8020 domain-containing protein" evidence="2">
    <location>
        <begin position="27"/>
        <end position="222"/>
    </location>
</feature>
<evidence type="ECO:0000259" key="3">
    <source>
        <dbReference type="Pfam" id="PF26059"/>
    </source>
</evidence>
<feature type="domain" description="DUF8020" evidence="3">
    <location>
        <begin position="34"/>
        <end position="103"/>
    </location>
</feature>
<dbReference type="InterPro" id="IPR058333">
    <property type="entry name" value="DUF8020"/>
</dbReference>
<dbReference type="EMBL" id="AP023396">
    <property type="protein sequence ID" value="BCK56003.1"/>
    <property type="molecule type" value="Genomic_DNA"/>
</dbReference>
<reference evidence="4 5" key="1">
    <citation type="submission" date="2020-08" db="EMBL/GenBank/DDBJ databases">
        <title>Genome Sequencing of Nocardia wallacei strain FMUON74 and assembly.</title>
        <authorList>
            <person name="Toyokawa M."/>
            <person name="Uesaka K."/>
        </authorList>
    </citation>
    <scope>NUCLEOTIDE SEQUENCE [LARGE SCALE GENOMIC DNA]</scope>
    <source>
        <strain evidence="4 5">FMUON74</strain>
    </source>
</reference>
<dbReference type="Pfam" id="PF26059">
    <property type="entry name" value="DUF8020"/>
    <property type="match status" value="1"/>
</dbReference>
<feature type="transmembrane region" description="Helical" evidence="1">
    <location>
        <begin position="138"/>
        <end position="164"/>
    </location>
</feature>
<keyword evidence="1" id="KW-0472">Membrane</keyword>
<proteinExistence type="predicted"/>
<evidence type="ECO:0000313" key="5">
    <source>
        <dbReference type="Proteomes" id="UP000516173"/>
    </source>
</evidence>
<feature type="transmembrane region" description="Helical" evidence="1">
    <location>
        <begin position="199"/>
        <end position="218"/>
    </location>
</feature>
<accession>A0A7G1KP44</accession>
<protein>
    <recommendedName>
        <fullName evidence="3">DUF8020 domain-containing protein</fullName>
    </recommendedName>
</protein>
<feature type="transmembrane region" description="Helical" evidence="1">
    <location>
        <begin position="171"/>
        <end position="193"/>
    </location>
</feature>
<name>A0A7G1KP44_9NOCA</name>
<keyword evidence="1" id="KW-0812">Transmembrane</keyword>
<evidence type="ECO:0000313" key="4">
    <source>
        <dbReference type="EMBL" id="BCK56003.1"/>
    </source>
</evidence>
<dbReference type="AlphaFoldDB" id="A0A7G1KP44"/>
<gene>
    <name evidence="4" type="ORF">NWFMUON74_37750</name>
</gene>
<dbReference type="RefSeq" id="WP_187683161.1">
    <property type="nucleotide sequence ID" value="NZ_AP023396.1"/>
</dbReference>